<gene>
    <name evidence="1" type="ORF">EYF80_005647</name>
</gene>
<comment type="caution">
    <text evidence="1">The sequence shown here is derived from an EMBL/GenBank/DDBJ whole genome shotgun (WGS) entry which is preliminary data.</text>
</comment>
<dbReference type="AlphaFoldDB" id="A0A4Z2J266"/>
<sequence>MSLRPLWSLIEWLLDRPAARARLWSEIQGAVIRFRGPALRLCDAPGDLARALRPNLELTAAHFEPRADHIATSDRGDERRRNARVETIKATHYFTAVSPQI</sequence>
<evidence type="ECO:0000313" key="1">
    <source>
        <dbReference type="EMBL" id="TNN84041.1"/>
    </source>
</evidence>
<dbReference type="Proteomes" id="UP000314294">
    <property type="component" value="Unassembled WGS sequence"/>
</dbReference>
<dbReference type="EMBL" id="SRLO01000029">
    <property type="protein sequence ID" value="TNN84041.1"/>
    <property type="molecule type" value="Genomic_DNA"/>
</dbReference>
<protein>
    <submittedName>
        <fullName evidence="1">Uncharacterized protein</fullName>
    </submittedName>
</protein>
<organism evidence="1 2">
    <name type="scientific">Liparis tanakae</name>
    <name type="common">Tanaka's snailfish</name>
    <dbReference type="NCBI Taxonomy" id="230148"/>
    <lineage>
        <taxon>Eukaryota</taxon>
        <taxon>Metazoa</taxon>
        <taxon>Chordata</taxon>
        <taxon>Craniata</taxon>
        <taxon>Vertebrata</taxon>
        <taxon>Euteleostomi</taxon>
        <taxon>Actinopterygii</taxon>
        <taxon>Neopterygii</taxon>
        <taxon>Teleostei</taxon>
        <taxon>Neoteleostei</taxon>
        <taxon>Acanthomorphata</taxon>
        <taxon>Eupercaria</taxon>
        <taxon>Perciformes</taxon>
        <taxon>Cottioidei</taxon>
        <taxon>Cottales</taxon>
        <taxon>Liparidae</taxon>
        <taxon>Liparis</taxon>
    </lineage>
</organism>
<keyword evidence="2" id="KW-1185">Reference proteome</keyword>
<reference evidence="1 2" key="1">
    <citation type="submission" date="2019-03" db="EMBL/GenBank/DDBJ databases">
        <title>First draft genome of Liparis tanakae, snailfish: a comprehensive survey of snailfish specific genes.</title>
        <authorList>
            <person name="Kim W."/>
            <person name="Song I."/>
            <person name="Jeong J.-H."/>
            <person name="Kim D."/>
            <person name="Kim S."/>
            <person name="Ryu S."/>
            <person name="Song J.Y."/>
            <person name="Lee S.K."/>
        </authorList>
    </citation>
    <scope>NUCLEOTIDE SEQUENCE [LARGE SCALE GENOMIC DNA]</scope>
    <source>
        <tissue evidence="1">Muscle</tissue>
    </source>
</reference>
<proteinExistence type="predicted"/>
<evidence type="ECO:0000313" key="2">
    <source>
        <dbReference type="Proteomes" id="UP000314294"/>
    </source>
</evidence>
<name>A0A4Z2J266_9TELE</name>
<accession>A0A4Z2J266</accession>